<dbReference type="OrthoDB" id="9776369at2"/>
<evidence type="ECO:0000256" key="5">
    <source>
        <dbReference type="ARBA" id="ARBA00022970"/>
    </source>
</evidence>
<evidence type="ECO:0000256" key="2">
    <source>
        <dbReference type="ARBA" id="ARBA00022448"/>
    </source>
</evidence>
<feature type="domain" description="ABC transporter" evidence="6">
    <location>
        <begin position="10"/>
        <end position="238"/>
    </location>
</feature>
<evidence type="ECO:0000256" key="1">
    <source>
        <dbReference type="ARBA" id="ARBA00005417"/>
    </source>
</evidence>
<name>D3Q8F1_STANL</name>
<dbReference type="HOGENOM" id="CLU_000604_1_2_11"/>
<dbReference type="PROSITE" id="PS50893">
    <property type="entry name" value="ABC_TRANSPORTER_2"/>
    <property type="match status" value="1"/>
</dbReference>
<keyword evidence="4" id="KW-0067">ATP-binding</keyword>
<dbReference type="GO" id="GO:0015658">
    <property type="term" value="F:branched-chain amino acid transmembrane transporter activity"/>
    <property type="evidence" value="ECO:0007669"/>
    <property type="project" value="TreeGrafter"/>
</dbReference>
<comment type="similarity">
    <text evidence="1">Belongs to the ABC transporter superfamily.</text>
</comment>
<dbReference type="Pfam" id="PF00005">
    <property type="entry name" value="ABC_tran"/>
    <property type="match status" value="1"/>
</dbReference>
<keyword evidence="8" id="KW-1185">Reference proteome</keyword>
<dbReference type="PROSITE" id="PS00211">
    <property type="entry name" value="ABC_TRANSPORTER_1"/>
    <property type="match status" value="1"/>
</dbReference>
<dbReference type="AlphaFoldDB" id="D3Q8F1"/>
<dbReference type="RefSeq" id="WP_013018096.1">
    <property type="nucleotide sequence ID" value="NC_013947.1"/>
</dbReference>
<evidence type="ECO:0000313" key="7">
    <source>
        <dbReference type="EMBL" id="ADD42525.1"/>
    </source>
</evidence>
<dbReference type="Gene3D" id="3.40.50.300">
    <property type="entry name" value="P-loop containing nucleotide triphosphate hydrolases"/>
    <property type="match status" value="1"/>
</dbReference>
<organism evidence="7 8">
    <name type="scientific">Stackebrandtia nassauensis (strain DSM 44728 / CIP 108903 / NRRL B-16338 / NBRC 102104 / LLR-40K-21)</name>
    <dbReference type="NCBI Taxonomy" id="446470"/>
    <lineage>
        <taxon>Bacteria</taxon>
        <taxon>Bacillati</taxon>
        <taxon>Actinomycetota</taxon>
        <taxon>Actinomycetes</taxon>
        <taxon>Glycomycetales</taxon>
        <taxon>Glycomycetaceae</taxon>
        <taxon>Stackebrandtia</taxon>
    </lineage>
</organism>
<proteinExistence type="inferred from homology"/>
<gene>
    <name evidence="7" type="ordered locus">Snas_2850</name>
</gene>
<evidence type="ECO:0000259" key="6">
    <source>
        <dbReference type="PROSITE" id="PS50893"/>
    </source>
</evidence>
<dbReference type="InterPro" id="IPR017871">
    <property type="entry name" value="ABC_transporter-like_CS"/>
</dbReference>
<dbReference type="STRING" id="446470.Snas_2850"/>
<dbReference type="InterPro" id="IPR052156">
    <property type="entry name" value="BCAA_Transport_ATP-bd_LivF"/>
</dbReference>
<dbReference type="InterPro" id="IPR003593">
    <property type="entry name" value="AAA+_ATPase"/>
</dbReference>
<dbReference type="GO" id="GO:0016887">
    <property type="term" value="F:ATP hydrolysis activity"/>
    <property type="evidence" value="ECO:0007669"/>
    <property type="project" value="InterPro"/>
</dbReference>
<evidence type="ECO:0000256" key="3">
    <source>
        <dbReference type="ARBA" id="ARBA00022741"/>
    </source>
</evidence>
<dbReference type="InterPro" id="IPR003439">
    <property type="entry name" value="ABC_transporter-like_ATP-bd"/>
</dbReference>
<keyword evidence="2" id="KW-0813">Transport</keyword>
<dbReference type="InterPro" id="IPR027417">
    <property type="entry name" value="P-loop_NTPase"/>
</dbReference>
<dbReference type="PANTHER" id="PTHR43820">
    <property type="entry name" value="HIGH-AFFINITY BRANCHED-CHAIN AMINO ACID TRANSPORT ATP-BINDING PROTEIN LIVF"/>
    <property type="match status" value="1"/>
</dbReference>
<sequence>MTQLDFPLALSLSGVSSGYNGGRALHAVSLEVAEGSVHAIVGHNGAGKTTLMSTVAGELAVAEGRIWFDGKDISRTAPHRRAKRGIGYVPQGRRVFKSITVAEHLAIAHRDRKSEWNPARVIDLFPRLGERMKHKGAQLSGGEQQMLAIARALLTSPRLLLLDEPTEGLAPAIVEQIRGTLGKLAAEGMTILLAAPQPEWPIAIADHISVLSAGKLTASIPGSEARDDASSLLEALTITAGSKPEEEPGG</sequence>
<keyword evidence="3" id="KW-0547">Nucleotide-binding</keyword>
<dbReference type="SMART" id="SM00382">
    <property type="entry name" value="AAA"/>
    <property type="match status" value="1"/>
</dbReference>
<dbReference type="EMBL" id="CP001778">
    <property type="protein sequence ID" value="ADD42525.1"/>
    <property type="molecule type" value="Genomic_DNA"/>
</dbReference>
<evidence type="ECO:0000256" key="4">
    <source>
        <dbReference type="ARBA" id="ARBA00022840"/>
    </source>
</evidence>
<keyword evidence="5" id="KW-0029">Amino-acid transport</keyword>
<dbReference type="GO" id="GO:0005524">
    <property type="term" value="F:ATP binding"/>
    <property type="evidence" value="ECO:0007669"/>
    <property type="project" value="UniProtKB-KW"/>
</dbReference>
<protein>
    <submittedName>
        <fullName evidence="7">ABC transporter related protein</fullName>
    </submittedName>
</protein>
<accession>D3Q8F1</accession>
<dbReference type="CDD" id="cd03224">
    <property type="entry name" value="ABC_TM1139_LivF_branched"/>
    <property type="match status" value="1"/>
</dbReference>
<reference evidence="7 8" key="1">
    <citation type="journal article" date="2009" name="Stand. Genomic Sci.">
        <title>Complete genome sequence of Stackebrandtia nassauensis type strain (LLR-40K-21).</title>
        <authorList>
            <person name="Munk C."/>
            <person name="Lapidus A."/>
            <person name="Copeland A."/>
            <person name="Jando M."/>
            <person name="Mayilraj S."/>
            <person name="Glavina Del Rio T."/>
            <person name="Nolan M."/>
            <person name="Chen F."/>
            <person name="Lucas S."/>
            <person name="Tice H."/>
            <person name="Cheng J.F."/>
            <person name="Han C."/>
            <person name="Detter J.C."/>
            <person name="Bruce D."/>
            <person name="Goodwin L."/>
            <person name="Chain P."/>
            <person name="Pitluck S."/>
            <person name="Goker M."/>
            <person name="Ovchinikova G."/>
            <person name="Pati A."/>
            <person name="Ivanova N."/>
            <person name="Mavromatis K."/>
            <person name="Chen A."/>
            <person name="Palaniappan K."/>
            <person name="Land M."/>
            <person name="Hauser L."/>
            <person name="Chang Y.J."/>
            <person name="Jeffries C.D."/>
            <person name="Bristow J."/>
            <person name="Eisen J.A."/>
            <person name="Markowitz V."/>
            <person name="Hugenholtz P."/>
            <person name="Kyrpides N.C."/>
            <person name="Klenk H.P."/>
        </authorList>
    </citation>
    <scope>NUCLEOTIDE SEQUENCE [LARGE SCALE GENOMIC DNA]</scope>
    <source>
        <strain evidence="8">DSM 44728 / CIP 108903 / NRRL B-16338 / NBRC 102104 / LLR-40K-21</strain>
    </source>
</reference>
<dbReference type="SUPFAM" id="SSF52540">
    <property type="entry name" value="P-loop containing nucleoside triphosphate hydrolases"/>
    <property type="match status" value="1"/>
</dbReference>
<evidence type="ECO:0000313" key="8">
    <source>
        <dbReference type="Proteomes" id="UP000000844"/>
    </source>
</evidence>
<dbReference type="PANTHER" id="PTHR43820:SF4">
    <property type="entry name" value="HIGH-AFFINITY BRANCHED-CHAIN AMINO ACID TRANSPORT ATP-BINDING PROTEIN LIVF"/>
    <property type="match status" value="1"/>
</dbReference>
<dbReference type="Proteomes" id="UP000000844">
    <property type="component" value="Chromosome"/>
</dbReference>
<dbReference type="KEGG" id="sna:Snas_2850"/>
<dbReference type="GO" id="GO:0015807">
    <property type="term" value="P:L-amino acid transport"/>
    <property type="evidence" value="ECO:0007669"/>
    <property type="project" value="TreeGrafter"/>
</dbReference>
<dbReference type="eggNOG" id="COG0410">
    <property type="taxonomic scope" value="Bacteria"/>
</dbReference>